<feature type="domain" description="N-acetyltransferase" evidence="4">
    <location>
        <begin position="192"/>
        <end position="320"/>
    </location>
</feature>
<reference evidence="5 6" key="1">
    <citation type="submission" date="2019-07" db="EMBL/GenBank/DDBJ databases">
        <title>Whole genome shotgun sequence of Knoellia locipacati NBRC 109775.</title>
        <authorList>
            <person name="Hosoyama A."/>
            <person name="Uohara A."/>
            <person name="Ohji S."/>
            <person name="Ichikawa N."/>
        </authorList>
    </citation>
    <scope>NUCLEOTIDE SEQUENCE [LARGE SCALE GENOMIC DNA]</scope>
    <source>
        <strain evidence="5 6">NBRC 109775</strain>
    </source>
</reference>
<accession>A0A512SXT2</accession>
<evidence type="ECO:0000256" key="2">
    <source>
        <dbReference type="ARBA" id="ARBA00023315"/>
    </source>
</evidence>
<dbReference type="Pfam" id="PF00583">
    <property type="entry name" value="Acetyltransf_1"/>
    <property type="match status" value="1"/>
</dbReference>
<sequence>MDGAWQPASPAALSEGARNPARGRDGAVARLSWQPLHDDDLPALTDLALCCLERDGGLPLLATEPMLRQLFLAGQSIGGRDETGELITAAGVFLDRSGRRSASALIHPSTRSQGIAEELIKWCREHSRGSRLRIVAETTSPESERFFADNGLSRTFAEHVMRHPLQEIPRVPRPKGVQTYPWTEDTQRLFHTAYRRSFATRPGFPDTPEAAWVSSTAEDDGFRPDQSRVAVDRLGHVAGFVTISDNWVDQVGVVPRWRGHGLGAHLVARSLRVMARSGWSEGWLAVNVDNPAHDLYLRLGYRDAGMRARYEDIDHRLDRSP</sequence>
<keyword evidence="6" id="KW-1185">Reference proteome</keyword>
<evidence type="ECO:0000256" key="3">
    <source>
        <dbReference type="SAM" id="MobiDB-lite"/>
    </source>
</evidence>
<dbReference type="PROSITE" id="PS51186">
    <property type="entry name" value="GNAT"/>
    <property type="match status" value="1"/>
</dbReference>
<dbReference type="Gene3D" id="3.40.630.30">
    <property type="match status" value="1"/>
</dbReference>
<keyword evidence="1" id="KW-0808">Transferase</keyword>
<dbReference type="InterPro" id="IPR000182">
    <property type="entry name" value="GNAT_dom"/>
</dbReference>
<name>A0A512SXT2_9MICO</name>
<dbReference type="InterPro" id="IPR050832">
    <property type="entry name" value="Bact_Acetyltransf"/>
</dbReference>
<dbReference type="SUPFAM" id="SSF55729">
    <property type="entry name" value="Acyl-CoA N-acyltransferases (Nat)"/>
    <property type="match status" value="1"/>
</dbReference>
<organism evidence="5 6">
    <name type="scientific">Knoellia locipacati</name>
    <dbReference type="NCBI Taxonomy" id="882824"/>
    <lineage>
        <taxon>Bacteria</taxon>
        <taxon>Bacillati</taxon>
        <taxon>Actinomycetota</taxon>
        <taxon>Actinomycetes</taxon>
        <taxon>Micrococcales</taxon>
        <taxon>Intrasporangiaceae</taxon>
        <taxon>Knoellia</taxon>
    </lineage>
</organism>
<dbReference type="Proteomes" id="UP000321793">
    <property type="component" value="Unassembled WGS sequence"/>
</dbReference>
<dbReference type="GO" id="GO:0016747">
    <property type="term" value="F:acyltransferase activity, transferring groups other than amino-acyl groups"/>
    <property type="evidence" value="ECO:0007669"/>
    <property type="project" value="InterPro"/>
</dbReference>
<proteinExistence type="predicted"/>
<feature type="region of interest" description="Disordered" evidence="3">
    <location>
        <begin position="1"/>
        <end position="21"/>
    </location>
</feature>
<dbReference type="PANTHER" id="PTHR43877">
    <property type="entry name" value="AMINOALKYLPHOSPHONATE N-ACETYLTRANSFERASE-RELATED-RELATED"/>
    <property type="match status" value="1"/>
</dbReference>
<keyword evidence="2" id="KW-0012">Acyltransferase</keyword>
<dbReference type="AlphaFoldDB" id="A0A512SXT2"/>
<evidence type="ECO:0000313" key="6">
    <source>
        <dbReference type="Proteomes" id="UP000321793"/>
    </source>
</evidence>
<comment type="caution">
    <text evidence="5">The sequence shown here is derived from an EMBL/GenBank/DDBJ whole genome shotgun (WGS) entry which is preliminary data.</text>
</comment>
<protein>
    <recommendedName>
        <fullName evidence="4">N-acetyltransferase domain-containing protein</fullName>
    </recommendedName>
</protein>
<gene>
    <name evidence="5" type="ORF">KLO01_08080</name>
</gene>
<evidence type="ECO:0000313" key="5">
    <source>
        <dbReference type="EMBL" id="GEQ12761.1"/>
    </source>
</evidence>
<evidence type="ECO:0000256" key="1">
    <source>
        <dbReference type="ARBA" id="ARBA00022679"/>
    </source>
</evidence>
<dbReference type="EMBL" id="BKBA01000003">
    <property type="protein sequence ID" value="GEQ12761.1"/>
    <property type="molecule type" value="Genomic_DNA"/>
</dbReference>
<evidence type="ECO:0000259" key="4">
    <source>
        <dbReference type="PROSITE" id="PS51186"/>
    </source>
</evidence>
<dbReference type="CDD" id="cd04301">
    <property type="entry name" value="NAT_SF"/>
    <property type="match status" value="1"/>
</dbReference>
<dbReference type="InterPro" id="IPR016181">
    <property type="entry name" value="Acyl_CoA_acyltransferase"/>
</dbReference>